<dbReference type="GO" id="GO:0046983">
    <property type="term" value="F:protein dimerization activity"/>
    <property type="evidence" value="ECO:0007669"/>
    <property type="project" value="InterPro"/>
</dbReference>
<dbReference type="GO" id="GO:0032259">
    <property type="term" value="P:methylation"/>
    <property type="evidence" value="ECO:0007669"/>
    <property type="project" value="UniProtKB-KW"/>
</dbReference>
<dbReference type="PROSITE" id="PS51683">
    <property type="entry name" value="SAM_OMT_II"/>
    <property type="match status" value="1"/>
</dbReference>
<evidence type="ECO:0000259" key="5">
    <source>
        <dbReference type="Pfam" id="PF08100"/>
    </source>
</evidence>
<dbReference type="PANTHER" id="PTHR43712:SF2">
    <property type="entry name" value="O-METHYLTRANSFERASE CICE"/>
    <property type="match status" value="1"/>
</dbReference>
<proteinExistence type="predicted"/>
<dbReference type="Pfam" id="PF00891">
    <property type="entry name" value="Methyltransf_2"/>
    <property type="match status" value="1"/>
</dbReference>
<feature type="domain" description="O-methyltransferase dimerisation" evidence="5">
    <location>
        <begin position="77"/>
        <end position="154"/>
    </location>
</feature>
<evidence type="ECO:0000313" key="6">
    <source>
        <dbReference type="EMBL" id="CAA7266020.1"/>
    </source>
</evidence>
<evidence type="ECO:0000313" key="7">
    <source>
        <dbReference type="Proteomes" id="UP000467700"/>
    </source>
</evidence>
<keyword evidence="3" id="KW-0949">S-adenosyl-L-methionine</keyword>
<evidence type="ECO:0000259" key="4">
    <source>
        <dbReference type="Pfam" id="PF00891"/>
    </source>
</evidence>
<protein>
    <recommendedName>
        <fullName evidence="8">O-methyltransferase</fullName>
    </recommendedName>
</protein>
<dbReference type="InterPro" id="IPR001077">
    <property type="entry name" value="COMT_C"/>
</dbReference>
<dbReference type="SUPFAM" id="SSF53335">
    <property type="entry name" value="S-adenosyl-L-methionine-dependent methyltransferases"/>
    <property type="match status" value="1"/>
</dbReference>
<dbReference type="OrthoDB" id="2410195at2759"/>
<feature type="domain" description="O-methyltransferase C-terminal" evidence="4">
    <location>
        <begin position="207"/>
        <end position="385"/>
    </location>
</feature>
<dbReference type="AlphaFoldDB" id="A0A8S0WDL5"/>
<dbReference type="InterPro" id="IPR012967">
    <property type="entry name" value="COMT_dimerisation"/>
</dbReference>
<accession>A0A8S0WDL5</accession>
<dbReference type="Gene3D" id="1.10.10.10">
    <property type="entry name" value="Winged helix-like DNA-binding domain superfamily/Winged helix DNA-binding domain"/>
    <property type="match status" value="1"/>
</dbReference>
<dbReference type="InterPro" id="IPR036390">
    <property type="entry name" value="WH_DNA-bd_sf"/>
</dbReference>
<dbReference type="PANTHER" id="PTHR43712">
    <property type="entry name" value="PUTATIVE (AFU_ORTHOLOGUE AFUA_4G14580)-RELATED"/>
    <property type="match status" value="1"/>
</dbReference>
<name>A0A8S0WDL5_CYCAE</name>
<keyword evidence="2" id="KW-0808">Transferase</keyword>
<dbReference type="EMBL" id="CACVBS010000052">
    <property type="protein sequence ID" value="CAA7266020.1"/>
    <property type="molecule type" value="Genomic_DNA"/>
</dbReference>
<keyword evidence="1" id="KW-0489">Methyltransferase</keyword>
<dbReference type="Pfam" id="PF08100">
    <property type="entry name" value="Dimerisation"/>
    <property type="match status" value="1"/>
</dbReference>
<dbReference type="SUPFAM" id="SSF46785">
    <property type="entry name" value="Winged helix' DNA-binding domain"/>
    <property type="match status" value="1"/>
</dbReference>
<reference evidence="6 7" key="1">
    <citation type="submission" date="2020-01" db="EMBL/GenBank/DDBJ databases">
        <authorList>
            <person name="Gupta K D."/>
        </authorList>
    </citation>
    <scope>NUCLEOTIDE SEQUENCE [LARGE SCALE GENOMIC DNA]</scope>
</reference>
<evidence type="ECO:0000256" key="1">
    <source>
        <dbReference type="ARBA" id="ARBA00022603"/>
    </source>
</evidence>
<dbReference type="InterPro" id="IPR016461">
    <property type="entry name" value="COMT-like"/>
</dbReference>
<dbReference type="Gene3D" id="3.40.50.150">
    <property type="entry name" value="Vaccinia Virus protein VP39"/>
    <property type="match status" value="1"/>
</dbReference>
<gene>
    <name evidence="6" type="ORF">AAE3_LOCUS8346</name>
</gene>
<organism evidence="6 7">
    <name type="scientific">Cyclocybe aegerita</name>
    <name type="common">Black poplar mushroom</name>
    <name type="synonym">Agrocybe aegerita</name>
    <dbReference type="NCBI Taxonomy" id="1973307"/>
    <lineage>
        <taxon>Eukaryota</taxon>
        <taxon>Fungi</taxon>
        <taxon>Dikarya</taxon>
        <taxon>Basidiomycota</taxon>
        <taxon>Agaricomycotina</taxon>
        <taxon>Agaricomycetes</taxon>
        <taxon>Agaricomycetidae</taxon>
        <taxon>Agaricales</taxon>
        <taxon>Agaricineae</taxon>
        <taxon>Bolbitiaceae</taxon>
        <taxon>Cyclocybe</taxon>
    </lineage>
</organism>
<evidence type="ECO:0008006" key="8">
    <source>
        <dbReference type="Google" id="ProtNLM"/>
    </source>
</evidence>
<dbReference type="InterPro" id="IPR029063">
    <property type="entry name" value="SAM-dependent_MTases_sf"/>
</dbReference>
<keyword evidence="7" id="KW-1185">Reference proteome</keyword>
<dbReference type="GO" id="GO:0008171">
    <property type="term" value="F:O-methyltransferase activity"/>
    <property type="evidence" value="ECO:0007669"/>
    <property type="project" value="InterPro"/>
</dbReference>
<comment type="caution">
    <text evidence="6">The sequence shown here is derived from an EMBL/GenBank/DDBJ whole genome shotgun (WGS) entry which is preliminary data.</text>
</comment>
<dbReference type="Proteomes" id="UP000467700">
    <property type="component" value="Unassembled WGS sequence"/>
</dbReference>
<dbReference type="InterPro" id="IPR036388">
    <property type="entry name" value="WH-like_DNA-bd_sf"/>
</dbReference>
<evidence type="ECO:0000256" key="2">
    <source>
        <dbReference type="ARBA" id="ARBA00022679"/>
    </source>
</evidence>
<evidence type="ECO:0000256" key="3">
    <source>
        <dbReference type="ARBA" id="ARBA00022691"/>
    </source>
</evidence>
<sequence length="474" mass="52093">MSSPARQLLQLISTSLSTLETTCAEKGFNIPDLHTTFDPASEAFRNDPVAGEAASVLGAAALQLAAIFIPPQVSLYHTVAGFMRSAAARVCIESNVTEILREGSPNGVHVNEIAAKNGRDPQKIGRFLRILANHHIYREVRPNVFTNTRISSLLDTLKPSAELFAHPAQKHENTPGLAAIACHHLDEAFKAAAYAWETVSDPNMTDATTDSPLSRATGRKETLWEFYQRPENFHKYERFNIGMRGMRALQPGDVGLHAFDWKSLAKGSVVVDVGGGLGSVSLPVAREYPDLQIVVQDLPPVIESATKLWKKENPDALESGRVKLEAHDFFKTQPHKGADVFLLKQILHDWPDASCIPILRHLREAASPTTKLVIMDTLIPFACHDPAVGIGREIPGAVPKEASSPLLANYGAVGEMAYIADMTMFFIANAQERTVVEMDNLLRRTGWELTLVRRPETGNNHFVLSMEAIPMEKS</sequence>